<dbReference type="Pfam" id="PF22932">
    <property type="entry name" value="Ubiq_DUF_assoc"/>
    <property type="match status" value="1"/>
</dbReference>
<dbReference type="PANTHER" id="PTHR31205:SF3">
    <property type="entry name" value="OS06G0161100 PROTEIN"/>
    <property type="match status" value="1"/>
</dbReference>
<sequence>MELFADGAHVWLRSRAHAAYLYADEDGSGVSWSPGRASLNTAWKVHRLVRGGTSYVLLHGAAYGRYLGLTPDDAPPAPGIDRVCRPVQLAYGTPEQDDVLWEAFEAEDGSGDVHMCHRTYGKCRDFSHPSTMMGWIVEAIPPREDPPELPPVIPVHRVQRLASVNTAWQVHRVQRDGNDYVLLHSAAYGRYLALSPNPAPPGHRGRRAVQNIYDTPQQVDIAWEAIEVGDHVVLLLHVSNRLLRANGRYCRWNNGVSVDDVNNQSTTMHWKVEAIPPRAEPPALPFSPAVHRVQRDGNDYVLLHSLAYARYLALSPDPAPPVHRGRRAVQNVYGDPLQEDIVWEDIAVGDHIILMRHVSNRLLRANGRYLLWNNGVSVDDINNQSTMMHWKIPDIAMREIVHVLADNHGNLNPNTLRIFTFPGRSVYQLRTAVAIQRG</sequence>
<feature type="domain" description="DUF569" evidence="1">
    <location>
        <begin position="163"/>
        <end position="270"/>
    </location>
</feature>
<evidence type="ECO:0000313" key="3">
    <source>
        <dbReference type="EMBL" id="OEL32763.1"/>
    </source>
</evidence>
<dbReference type="InterPro" id="IPR007679">
    <property type="entry name" value="DUF569"/>
</dbReference>
<dbReference type="EMBL" id="LWDX02020436">
    <property type="protein sequence ID" value="OEL32763.1"/>
    <property type="molecule type" value="Genomic_DNA"/>
</dbReference>
<feature type="domain" description="DUF569" evidence="2">
    <location>
        <begin position="398"/>
        <end position="436"/>
    </location>
</feature>
<dbReference type="OrthoDB" id="617902at2759"/>
<dbReference type="Pfam" id="PF04601">
    <property type="entry name" value="DUF569"/>
    <property type="match status" value="2"/>
</dbReference>
<name>A0A1E5W5S6_9POAL</name>
<dbReference type="CDD" id="cd23340">
    <property type="entry name" value="beta-trefoil_FSCN_ACP-like"/>
    <property type="match status" value="1"/>
</dbReference>
<keyword evidence="4" id="KW-1185">Reference proteome</keyword>
<evidence type="ECO:0000313" key="4">
    <source>
        <dbReference type="Proteomes" id="UP000095767"/>
    </source>
</evidence>
<feature type="domain" description="DUF569" evidence="1">
    <location>
        <begin position="1"/>
        <end position="68"/>
    </location>
</feature>
<evidence type="ECO:0008006" key="5">
    <source>
        <dbReference type="Google" id="ProtNLM"/>
    </source>
</evidence>
<dbReference type="Proteomes" id="UP000095767">
    <property type="component" value="Unassembled WGS sequence"/>
</dbReference>
<dbReference type="AlphaFoldDB" id="A0A1E5W5S6"/>
<accession>A0A1E5W5S6</accession>
<protein>
    <recommendedName>
        <fullName evidence="5">DUF569 domain-containing protein</fullName>
    </recommendedName>
</protein>
<reference evidence="3 4" key="1">
    <citation type="submission" date="2016-09" db="EMBL/GenBank/DDBJ databases">
        <title>The draft genome of Dichanthelium oligosanthes: A C3 panicoid grass species.</title>
        <authorList>
            <person name="Studer A.J."/>
            <person name="Schnable J.C."/>
            <person name="Brutnell T.P."/>
        </authorList>
    </citation>
    <scope>NUCLEOTIDE SEQUENCE [LARGE SCALE GENOMIC DNA]</scope>
    <source>
        <strain evidence="4">cv. Kellogg 1175</strain>
        <tissue evidence="3">Leaf</tissue>
    </source>
</reference>
<dbReference type="STRING" id="888268.A0A1E5W5S6"/>
<dbReference type="Gene3D" id="2.80.10.50">
    <property type="match status" value="1"/>
</dbReference>
<evidence type="ECO:0000259" key="1">
    <source>
        <dbReference type="Pfam" id="PF04601"/>
    </source>
</evidence>
<evidence type="ECO:0000259" key="2">
    <source>
        <dbReference type="Pfam" id="PF22932"/>
    </source>
</evidence>
<dbReference type="InterPro" id="IPR054726">
    <property type="entry name" value="Ubiq_DUF569-assoc"/>
</dbReference>
<gene>
    <name evidence="3" type="ORF">BAE44_0006219</name>
</gene>
<dbReference type="PANTHER" id="PTHR31205">
    <property type="entry name" value="ACTIN CROSS-LINKING PROTEIN (DUF569)"/>
    <property type="match status" value="1"/>
</dbReference>
<dbReference type="InterPro" id="IPR008999">
    <property type="entry name" value="Actin-crosslinking"/>
</dbReference>
<organism evidence="3 4">
    <name type="scientific">Dichanthelium oligosanthes</name>
    <dbReference type="NCBI Taxonomy" id="888268"/>
    <lineage>
        <taxon>Eukaryota</taxon>
        <taxon>Viridiplantae</taxon>
        <taxon>Streptophyta</taxon>
        <taxon>Embryophyta</taxon>
        <taxon>Tracheophyta</taxon>
        <taxon>Spermatophyta</taxon>
        <taxon>Magnoliopsida</taxon>
        <taxon>Liliopsida</taxon>
        <taxon>Poales</taxon>
        <taxon>Poaceae</taxon>
        <taxon>PACMAD clade</taxon>
        <taxon>Panicoideae</taxon>
        <taxon>Panicodae</taxon>
        <taxon>Paniceae</taxon>
        <taxon>Dichantheliinae</taxon>
        <taxon>Dichanthelium</taxon>
    </lineage>
</organism>
<comment type="caution">
    <text evidence="3">The sequence shown here is derived from an EMBL/GenBank/DDBJ whole genome shotgun (WGS) entry which is preliminary data.</text>
</comment>
<proteinExistence type="predicted"/>
<dbReference type="SUPFAM" id="SSF50405">
    <property type="entry name" value="Actin-crosslinking proteins"/>
    <property type="match status" value="1"/>
</dbReference>